<dbReference type="InterPro" id="IPR011256">
    <property type="entry name" value="Reg_factor_effector_dom_sf"/>
</dbReference>
<dbReference type="SUPFAM" id="SSF46955">
    <property type="entry name" value="Putative DNA-binding domain"/>
    <property type="match status" value="1"/>
</dbReference>
<dbReference type="Pfam" id="PF06445">
    <property type="entry name" value="GyrI-like"/>
    <property type="match status" value="1"/>
</dbReference>
<dbReference type="Pfam" id="PF13411">
    <property type="entry name" value="MerR_1"/>
    <property type="match status" value="1"/>
</dbReference>
<feature type="domain" description="HTH merR-type" evidence="2">
    <location>
        <begin position="10"/>
        <end position="80"/>
    </location>
</feature>
<dbReference type="PANTHER" id="PTHR30204">
    <property type="entry name" value="REDOX-CYCLING DRUG-SENSING TRANSCRIPTIONAL ACTIVATOR SOXR"/>
    <property type="match status" value="1"/>
</dbReference>
<evidence type="ECO:0000259" key="2">
    <source>
        <dbReference type="PROSITE" id="PS50937"/>
    </source>
</evidence>
<dbReference type="EMBL" id="JBIRGH010000011">
    <property type="protein sequence ID" value="MFH8586519.1"/>
    <property type="molecule type" value="Genomic_DNA"/>
</dbReference>
<organism evidence="3 4">
    <name type="scientific">Streptomyces celluloflavus</name>
    <dbReference type="NCBI Taxonomy" id="58344"/>
    <lineage>
        <taxon>Bacteria</taxon>
        <taxon>Bacillati</taxon>
        <taxon>Actinomycetota</taxon>
        <taxon>Actinomycetes</taxon>
        <taxon>Kitasatosporales</taxon>
        <taxon>Streptomycetaceae</taxon>
        <taxon>Streptomyces</taxon>
    </lineage>
</organism>
<evidence type="ECO:0000313" key="3">
    <source>
        <dbReference type="EMBL" id="MFH8586519.1"/>
    </source>
</evidence>
<comment type="caution">
    <text evidence="3">The sequence shown here is derived from an EMBL/GenBank/DDBJ whole genome shotgun (WGS) entry which is preliminary data.</text>
</comment>
<dbReference type="Gene3D" id="1.10.1660.10">
    <property type="match status" value="1"/>
</dbReference>
<gene>
    <name evidence="3" type="ORF">ACH4GP_19275</name>
</gene>
<dbReference type="InterPro" id="IPR009061">
    <property type="entry name" value="DNA-bd_dom_put_sf"/>
</dbReference>
<dbReference type="SMART" id="SM00422">
    <property type="entry name" value="HTH_MERR"/>
    <property type="match status" value="1"/>
</dbReference>
<keyword evidence="1" id="KW-0238">DNA-binding</keyword>
<name>A0ABW7REN0_9ACTN</name>
<dbReference type="InterPro" id="IPR010499">
    <property type="entry name" value="AraC_E-bd"/>
</dbReference>
<dbReference type="SUPFAM" id="SSF55136">
    <property type="entry name" value="Probable bacterial effector-binding domain"/>
    <property type="match status" value="1"/>
</dbReference>
<proteinExistence type="predicted"/>
<accession>A0ABW7REN0</accession>
<dbReference type="InterPro" id="IPR000551">
    <property type="entry name" value="MerR-type_HTH_dom"/>
</dbReference>
<dbReference type="Gene3D" id="3.20.80.10">
    <property type="entry name" value="Regulatory factor, effector binding domain"/>
    <property type="match status" value="1"/>
</dbReference>
<reference evidence="3 4" key="1">
    <citation type="submission" date="2024-10" db="EMBL/GenBank/DDBJ databases">
        <title>The Natural Products Discovery Center: Release of the First 8490 Sequenced Strains for Exploring Actinobacteria Biosynthetic Diversity.</title>
        <authorList>
            <person name="Kalkreuter E."/>
            <person name="Kautsar S.A."/>
            <person name="Yang D."/>
            <person name="Bader C.D."/>
            <person name="Teijaro C.N."/>
            <person name="Fluegel L."/>
            <person name="Davis C.M."/>
            <person name="Simpson J.R."/>
            <person name="Lauterbach L."/>
            <person name="Steele A.D."/>
            <person name="Gui C."/>
            <person name="Meng S."/>
            <person name="Li G."/>
            <person name="Viehrig K."/>
            <person name="Ye F."/>
            <person name="Su P."/>
            <person name="Kiefer A.F."/>
            <person name="Nichols A."/>
            <person name="Cepeda A.J."/>
            <person name="Yan W."/>
            <person name="Fan B."/>
            <person name="Jiang Y."/>
            <person name="Adhikari A."/>
            <person name="Zheng C.-J."/>
            <person name="Schuster L."/>
            <person name="Cowan T.M."/>
            <person name="Smanski M.J."/>
            <person name="Chevrette M.G."/>
            <person name="De Carvalho L.P.S."/>
            <person name="Shen B."/>
        </authorList>
    </citation>
    <scope>NUCLEOTIDE SEQUENCE [LARGE SCALE GENOMIC DNA]</scope>
    <source>
        <strain evidence="3 4">NPDC018013</strain>
    </source>
</reference>
<dbReference type="RefSeq" id="WP_367435874.1">
    <property type="nucleotide sequence ID" value="NZ_CP108413.1"/>
</dbReference>
<dbReference type="Proteomes" id="UP001610990">
    <property type="component" value="Unassembled WGS sequence"/>
</dbReference>
<evidence type="ECO:0000313" key="4">
    <source>
        <dbReference type="Proteomes" id="UP001610990"/>
    </source>
</evidence>
<sequence>MDTDHGDDGLLRIGTFSTLSRISVRMLRHYQEHGVLAPALVDPFSGHRYYRSDQLAQAHLAVQLRDAGFPVDAIARLLASTADPARVDAVLDARREELSRRREELHAQLVALDQVRSTLKGHPRMTDVTVKTLPEMVTASLRRVVPRYGDEGTLWQEIMPLLQRAGAPFPAGGISGATFHDPEHRESDVDIEVWVQVAETFAPAAPLVCRREPAREIVTATLTGDYARMPAMTGALGAFLAEHRMETGPMFNIYRVSPARNPDPGSWITDVCFPVVPR</sequence>
<keyword evidence="4" id="KW-1185">Reference proteome</keyword>
<dbReference type="PROSITE" id="PS00552">
    <property type="entry name" value="HTH_MERR_1"/>
    <property type="match status" value="1"/>
</dbReference>
<dbReference type="InterPro" id="IPR029442">
    <property type="entry name" value="GyrI-like"/>
</dbReference>
<dbReference type="InterPro" id="IPR047057">
    <property type="entry name" value="MerR_fam"/>
</dbReference>
<dbReference type="SMART" id="SM00871">
    <property type="entry name" value="AraC_E_bind"/>
    <property type="match status" value="1"/>
</dbReference>
<evidence type="ECO:0000256" key="1">
    <source>
        <dbReference type="ARBA" id="ARBA00023125"/>
    </source>
</evidence>
<dbReference type="PROSITE" id="PS50937">
    <property type="entry name" value="HTH_MERR_2"/>
    <property type="match status" value="1"/>
</dbReference>
<protein>
    <submittedName>
        <fullName evidence="3">MerR family transcriptional regulator</fullName>
    </submittedName>
</protein>
<dbReference type="PANTHER" id="PTHR30204:SF97">
    <property type="entry name" value="MERR FAMILY REGULATORY PROTEIN"/>
    <property type="match status" value="1"/>
</dbReference>